<evidence type="ECO:0000256" key="4">
    <source>
        <dbReference type="ARBA" id="ARBA00022741"/>
    </source>
</evidence>
<dbReference type="Pfam" id="PF01725">
    <property type="entry name" value="Ham1p_like"/>
    <property type="match status" value="1"/>
</dbReference>
<proteinExistence type="inferred from homology"/>
<dbReference type="InterPro" id="IPR002637">
    <property type="entry name" value="RdgB/HAM1"/>
</dbReference>
<dbReference type="NCBIfam" id="TIGR00042">
    <property type="entry name" value="RdgB/HAM1 family non-canonical purine NTP pyrophosphatase"/>
    <property type="match status" value="1"/>
</dbReference>
<dbReference type="HAMAP" id="MF_01405">
    <property type="entry name" value="Non_canon_purine_NTPase"/>
    <property type="match status" value="1"/>
</dbReference>
<reference evidence="12" key="2">
    <citation type="submission" date="2021-04" db="EMBL/GenBank/DDBJ databases">
        <authorList>
            <person name="Gilroy R."/>
        </authorList>
    </citation>
    <scope>NUCLEOTIDE SEQUENCE</scope>
    <source>
        <strain evidence="12">ChiW7-2402</strain>
    </source>
</reference>
<feature type="binding site" evidence="10">
    <location>
        <begin position="179"/>
        <end position="180"/>
    </location>
    <ligand>
        <name>substrate</name>
    </ligand>
</feature>
<protein>
    <recommendedName>
        <fullName evidence="10">dITP/XTP pyrophosphatase</fullName>
        <ecNumber evidence="10">3.6.1.66</ecNumber>
    </recommendedName>
    <alternativeName>
        <fullName evidence="10">Non-canonical purine NTP pyrophosphatase</fullName>
    </alternativeName>
    <alternativeName>
        <fullName evidence="10">Non-standard purine NTP pyrophosphatase</fullName>
    </alternativeName>
    <alternativeName>
        <fullName evidence="10">Nucleoside-triphosphate diphosphatase</fullName>
    </alternativeName>
    <alternativeName>
        <fullName evidence="10">Nucleoside-triphosphate pyrophosphatase</fullName>
        <shortName evidence="10">NTPase</shortName>
    </alternativeName>
</protein>
<organism evidence="12 13">
    <name type="scientific">Candidatus Gallimonas intestinavium</name>
    <dbReference type="NCBI Taxonomy" id="2838603"/>
    <lineage>
        <taxon>Bacteria</taxon>
        <taxon>Bacillati</taxon>
        <taxon>Bacillota</taxon>
        <taxon>Clostridia</taxon>
        <taxon>Candidatus Gallimonas</taxon>
    </lineage>
</organism>
<dbReference type="GO" id="GO:0035870">
    <property type="term" value="F:dITP diphosphatase activity"/>
    <property type="evidence" value="ECO:0007669"/>
    <property type="project" value="UniProtKB-UniRule"/>
</dbReference>
<evidence type="ECO:0000256" key="3">
    <source>
        <dbReference type="ARBA" id="ARBA00022723"/>
    </source>
</evidence>
<dbReference type="PANTHER" id="PTHR11067:SF9">
    <property type="entry name" value="INOSINE TRIPHOSPHATE PYROPHOSPHATASE"/>
    <property type="match status" value="1"/>
</dbReference>
<evidence type="ECO:0000313" key="13">
    <source>
        <dbReference type="Proteomes" id="UP000824102"/>
    </source>
</evidence>
<evidence type="ECO:0000313" key="12">
    <source>
        <dbReference type="EMBL" id="HIZ73483.1"/>
    </source>
</evidence>
<dbReference type="Gene3D" id="3.90.950.10">
    <property type="match status" value="1"/>
</dbReference>
<evidence type="ECO:0000256" key="6">
    <source>
        <dbReference type="ARBA" id="ARBA00022842"/>
    </source>
</evidence>
<dbReference type="EMBL" id="DXBB01000114">
    <property type="protein sequence ID" value="HIZ73483.1"/>
    <property type="molecule type" value="Genomic_DNA"/>
</dbReference>
<dbReference type="InterPro" id="IPR020922">
    <property type="entry name" value="dITP/XTP_pyrophosphatase"/>
</dbReference>
<feature type="active site" description="Proton acceptor" evidence="10">
    <location>
        <position position="67"/>
    </location>
</feature>
<feature type="binding site" evidence="10">
    <location>
        <begin position="151"/>
        <end position="154"/>
    </location>
    <ligand>
        <name>substrate</name>
    </ligand>
</feature>
<feature type="binding site" evidence="10">
    <location>
        <begin position="7"/>
        <end position="12"/>
    </location>
    <ligand>
        <name>substrate</name>
    </ligand>
</feature>
<feature type="binding site" evidence="10">
    <location>
        <position position="68"/>
    </location>
    <ligand>
        <name>substrate</name>
    </ligand>
</feature>
<dbReference type="FunFam" id="3.90.950.10:FF:000001">
    <property type="entry name" value="dITP/XTP pyrophosphatase"/>
    <property type="match status" value="1"/>
</dbReference>
<keyword evidence="7 10" id="KW-0546">Nucleotide metabolism</keyword>
<comment type="caution">
    <text evidence="12">The sequence shown here is derived from an EMBL/GenBank/DDBJ whole genome shotgun (WGS) entry which is preliminary data.</text>
</comment>
<name>A0A9D2G5E4_9FIRM</name>
<dbReference type="Proteomes" id="UP000824102">
    <property type="component" value="Unassembled WGS sequence"/>
</dbReference>
<evidence type="ECO:0000256" key="9">
    <source>
        <dbReference type="ARBA" id="ARBA00052017"/>
    </source>
</evidence>
<feature type="binding site" evidence="10">
    <location>
        <position position="67"/>
    </location>
    <ligand>
        <name>Mg(2+)</name>
        <dbReference type="ChEBI" id="CHEBI:18420"/>
    </ligand>
</feature>
<comment type="catalytic activity">
    <reaction evidence="8 10">
        <text>dITP + H2O = dIMP + diphosphate + H(+)</text>
        <dbReference type="Rhea" id="RHEA:28342"/>
        <dbReference type="ChEBI" id="CHEBI:15377"/>
        <dbReference type="ChEBI" id="CHEBI:15378"/>
        <dbReference type="ChEBI" id="CHEBI:33019"/>
        <dbReference type="ChEBI" id="CHEBI:61194"/>
        <dbReference type="ChEBI" id="CHEBI:61382"/>
        <dbReference type="EC" id="3.6.1.66"/>
    </reaction>
</comment>
<comment type="subunit">
    <text evidence="2 10">Homodimer.</text>
</comment>
<gene>
    <name evidence="12" type="primary">rdgB</name>
    <name evidence="12" type="ORF">H9964_07870</name>
</gene>
<keyword evidence="3 10" id="KW-0479">Metal-binding</keyword>
<dbReference type="EC" id="3.6.1.66" evidence="10"/>
<evidence type="ECO:0000256" key="5">
    <source>
        <dbReference type="ARBA" id="ARBA00022801"/>
    </source>
</evidence>
<feature type="binding site" evidence="10">
    <location>
        <position position="174"/>
    </location>
    <ligand>
        <name>substrate</name>
    </ligand>
</feature>
<evidence type="ECO:0000256" key="10">
    <source>
        <dbReference type="HAMAP-Rule" id="MF_01405"/>
    </source>
</evidence>
<dbReference type="GO" id="GO:0036222">
    <property type="term" value="F:XTP diphosphatase activity"/>
    <property type="evidence" value="ECO:0007669"/>
    <property type="project" value="UniProtKB-UniRule"/>
</dbReference>
<dbReference type="GO" id="GO:0036220">
    <property type="term" value="F:ITP diphosphatase activity"/>
    <property type="evidence" value="ECO:0007669"/>
    <property type="project" value="UniProtKB-UniRule"/>
</dbReference>
<evidence type="ECO:0000256" key="11">
    <source>
        <dbReference type="RuleBase" id="RU003781"/>
    </source>
</evidence>
<dbReference type="GO" id="GO:0046872">
    <property type="term" value="F:metal ion binding"/>
    <property type="evidence" value="ECO:0007669"/>
    <property type="project" value="UniProtKB-KW"/>
</dbReference>
<keyword evidence="4 10" id="KW-0547">Nucleotide-binding</keyword>
<comment type="catalytic activity">
    <reaction evidence="10">
        <text>ITP + H2O = IMP + diphosphate + H(+)</text>
        <dbReference type="Rhea" id="RHEA:29399"/>
        <dbReference type="ChEBI" id="CHEBI:15377"/>
        <dbReference type="ChEBI" id="CHEBI:15378"/>
        <dbReference type="ChEBI" id="CHEBI:33019"/>
        <dbReference type="ChEBI" id="CHEBI:58053"/>
        <dbReference type="ChEBI" id="CHEBI:61402"/>
        <dbReference type="EC" id="3.6.1.66"/>
    </reaction>
</comment>
<reference evidence="12" key="1">
    <citation type="journal article" date="2021" name="PeerJ">
        <title>Extensive microbial diversity within the chicken gut microbiome revealed by metagenomics and culture.</title>
        <authorList>
            <person name="Gilroy R."/>
            <person name="Ravi A."/>
            <person name="Getino M."/>
            <person name="Pursley I."/>
            <person name="Horton D.L."/>
            <person name="Alikhan N.F."/>
            <person name="Baker D."/>
            <person name="Gharbi K."/>
            <person name="Hall N."/>
            <person name="Watson M."/>
            <person name="Adriaenssens E.M."/>
            <person name="Foster-Nyarko E."/>
            <person name="Jarju S."/>
            <person name="Secka A."/>
            <person name="Antonio M."/>
            <person name="Oren A."/>
            <person name="Chaudhuri R.R."/>
            <person name="La Ragione R."/>
            <person name="Hildebrand F."/>
            <person name="Pallen M.J."/>
        </authorList>
    </citation>
    <scope>NUCLEOTIDE SEQUENCE</scope>
    <source>
        <strain evidence="12">ChiW7-2402</strain>
    </source>
</reference>
<keyword evidence="6 10" id="KW-0460">Magnesium</keyword>
<comment type="cofactor">
    <cofactor evidence="10">
        <name>Mg(2+)</name>
        <dbReference type="ChEBI" id="CHEBI:18420"/>
    </cofactor>
    <text evidence="10">Binds 1 Mg(2+) ion per subunit.</text>
</comment>
<keyword evidence="5 10" id="KW-0378">Hydrolase</keyword>
<dbReference type="InterPro" id="IPR029001">
    <property type="entry name" value="ITPase-like_fam"/>
</dbReference>
<evidence type="ECO:0000256" key="7">
    <source>
        <dbReference type="ARBA" id="ARBA00023080"/>
    </source>
</evidence>
<dbReference type="GO" id="GO:0009117">
    <property type="term" value="P:nucleotide metabolic process"/>
    <property type="evidence" value="ECO:0007669"/>
    <property type="project" value="UniProtKB-KW"/>
</dbReference>
<dbReference type="GO" id="GO:0000166">
    <property type="term" value="F:nucleotide binding"/>
    <property type="evidence" value="ECO:0007669"/>
    <property type="project" value="UniProtKB-KW"/>
</dbReference>
<accession>A0A9D2G5E4</accession>
<dbReference type="SUPFAM" id="SSF52972">
    <property type="entry name" value="ITPase-like"/>
    <property type="match status" value="1"/>
</dbReference>
<comment type="similarity">
    <text evidence="1 10 11">Belongs to the HAM1 NTPase family.</text>
</comment>
<evidence type="ECO:0000256" key="1">
    <source>
        <dbReference type="ARBA" id="ARBA00008023"/>
    </source>
</evidence>
<dbReference type="GO" id="GO:0017111">
    <property type="term" value="F:ribonucleoside triphosphate phosphatase activity"/>
    <property type="evidence" value="ECO:0007669"/>
    <property type="project" value="InterPro"/>
</dbReference>
<dbReference type="PANTHER" id="PTHR11067">
    <property type="entry name" value="INOSINE TRIPHOSPHATE PYROPHOSPHATASE/HAM1 PROTEIN"/>
    <property type="match status" value="1"/>
</dbReference>
<comment type="function">
    <text evidence="10">Pyrophosphatase that catalyzes the hydrolysis of nucleoside triphosphates to their monophosphate derivatives, with a high preference for the non-canonical purine nucleotides XTP (xanthosine triphosphate), dITP (deoxyinosine triphosphate) and ITP. Seems to function as a house-cleaning enzyme that removes non-canonical purine nucleotides from the nucleotide pool, thus preventing their incorporation into DNA/RNA and avoiding chromosomal lesions.</text>
</comment>
<comment type="catalytic activity">
    <reaction evidence="9 10">
        <text>XTP + H2O = XMP + diphosphate + H(+)</text>
        <dbReference type="Rhea" id="RHEA:28610"/>
        <dbReference type="ChEBI" id="CHEBI:15377"/>
        <dbReference type="ChEBI" id="CHEBI:15378"/>
        <dbReference type="ChEBI" id="CHEBI:33019"/>
        <dbReference type="ChEBI" id="CHEBI:57464"/>
        <dbReference type="ChEBI" id="CHEBI:61314"/>
        <dbReference type="EC" id="3.6.1.66"/>
    </reaction>
</comment>
<dbReference type="GO" id="GO:0005829">
    <property type="term" value="C:cytosol"/>
    <property type="evidence" value="ECO:0007669"/>
    <property type="project" value="TreeGrafter"/>
</dbReference>
<sequence length="195" mass="20931">MKLVAATGNAHKLQEIRAILQAFTVISEKEAGYVGDVEETGETFLENALIKARAVCEATGLPAIADDSGICVEALSGAPGVHSARYASQDGKNSSDESNRALLLRNLQGEQNRRAWFTSAVALVFPDGREVTAEGHTYGRILDKETGERGFGYDCLFFSDDLQKSFGEASPEEKNAVSHRGRALKALAAKLKGEV</sequence>
<dbReference type="AlphaFoldDB" id="A0A9D2G5E4"/>
<dbReference type="GO" id="GO:0009146">
    <property type="term" value="P:purine nucleoside triphosphate catabolic process"/>
    <property type="evidence" value="ECO:0007669"/>
    <property type="project" value="UniProtKB-UniRule"/>
</dbReference>
<evidence type="ECO:0000256" key="2">
    <source>
        <dbReference type="ARBA" id="ARBA00011738"/>
    </source>
</evidence>
<evidence type="ECO:0000256" key="8">
    <source>
        <dbReference type="ARBA" id="ARBA00051875"/>
    </source>
</evidence>
<feature type="binding site" evidence="10">
    <location>
        <position position="38"/>
    </location>
    <ligand>
        <name>Mg(2+)</name>
        <dbReference type="ChEBI" id="CHEBI:18420"/>
    </ligand>
</feature>
<dbReference type="CDD" id="cd00515">
    <property type="entry name" value="HAM1"/>
    <property type="match status" value="1"/>
</dbReference>